<feature type="transmembrane region" description="Helical" evidence="1">
    <location>
        <begin position="333"/>
        <end position="356"/>
    </location>
</feature>
<feature type="transmembrane region" description="Helical" evidence="1">
    <location>
        <begin position="32"/>
        <end position="55"/>
    </location>
</feature>
<dbReference type="Pfam" id="PF01757">
    <property type="entry name" value="Acyl_transf_3"/>
    <property type="match status" value="1"/>
</dbReference>
<feature type="transmembrane region" description="Helical" evidence="1">
    <location>
        <begin position="362"/>
        <end position="385"/>
    </location>
</feature>
<dbReference type="PANTHER" id="PTHR36927">
    <property type="entry name" value="BLR4337 PROTEIN"/>
    <property type="match status" value="1"/>
</dbReference>
<evidence type="ECO:0000256" key="1">
    <source>
        <dbReference type="SAM" id="Phobius"/>
    </source>
</evidence>
<proteinExistence type="predicted"/>
<feature type="transmembrane region" description="Helical" evidence="1">
    <location>
        <begin position="110"/>
        <end position="133"/>
    </location>
</feature>
<keyword evidence="1" id="KW-1133">Transmembrane helix</keyword>
<keyword evidence="4" id="KW-1185">Reference proteome</keyword>
<keyword evidence="1" id="KW-0812">Transmembrane</keyword>
<dbReference type="EMBL" id="BSQG01000009">
    <property type="protein sequence ID" value="GLU49753.1"/>
    <property type="molecule type" value="Genomic_DNA"/>
</dbReference>
<keyword evidence="1" id="KW-0472">Membrane</keyword>
<dbReference type="InterPro" id="IPR050623">
    <property type="entry name" value="Glucan_succinyl_AcylTrfase"/>
</dbReference>
<name>A0A9W6PA21_9ACTN</name>
<organism evidence="3 4">
    <name type="scientific">Nocardiopsis ansamitocini</name>
    <dbReference type="NCBI Taxonomy" id="1670832"/>
    <lineage>
        <taxon>Bacteria</taxon>
        <taxon>Bacillati</taxon>
        <taxon>Actinomycetota</taxon>
        <taxon>Actinomycetes</taxon>
        <taxon>Streptosporangiales</taxon>
        <taxon>Nocardiopsidaceae</taxon>
        <taxon>Nocardiopsis</taxon>
    </lineage>
</organism>
<feature type="domain" description="Acyltransferase 3" evidence="2">
    <location>
        <begin position="26"/>
        <end position="381"/>
    </location>
</feature>
<feature type="transmembrane region" description="Helical" evidence="1">
    <location>
        <begin position="202"/>
        <end position="222"/>
    </location>
</feature>
<accession>A0A9W6PA21</accession>
<feature type="transmembrane region" description="Helical" evidence="1">
    <location>
        <begin position="299"/>
        <end position="321"/>
    </location>
</feature>
<feature type="transmembrane region" description="Helical" evidence="1">
    <location>
        <begin position="234"/>
        <end position="252"/>
    </location>
</feature>
<feature type="transmembrane region" description="Helical" evidence="1">
    <location>
        <begin position="153"/>
        <end position="175"/>
    </location>
</feature>
<dbReference type="GO" id="GO:0016747">
    <property type="term" value="F:acyltransferase activity, transferring groups other than amino-acyl groups"/>
    <property type="evidence" value="ECO:0007669"/>
    <property type="project" value="InterPro"/>
</dbReference>
<reference evidence="3" key="1">
    <citation type="submission" date="2023-02" db="EMBL/GenBank/DDBJ databases">
        <title>Nocardiopsis ansamitocini NBRC 112285.</title>
        <authorList>
            <person name="Ichikawa N."/>
            <person name="Sato H."/>
            <person name="Tonouchi N."/>
        </authorList>
    </citation>
    <scope>NUCLEOTIDE SEQUENCE</scope>
    <source>
        <strain evidence="3">NBRC 112285</strain>
    </source>
</reference>
<dbReference type="Proteomes" id="UP001165092">
    <property type="component" value="Unassembled WGS sequence"/>
</dbReference>
<protein>
    <recommendedName>
        <fullName evidence="2">Acyltransferase 3 domain-containing protein</fullName>
    </recommendedName>
</protein>
<feature type="transmembrane region" description="Helical" evidence="1">
    <location>
        <begin position="67"/>
        <end position="90"/>
    </location>
</feature>
<dbReference type="AlphaFoldDB" id="A0A9W6PA21"/>
<feature type="transmembrane region" description="Helical" evidence="1">
    <location>
        <begin position="264"/>
        <end position="287"/>
    </location>
</feature>
<comment type="caution">
    <text evidence="3">The sequence shown here is derived from an EMBL/GenBank/DDBJ whole genome shotgun (WGS) entry which is preliminary data.</text>
</comment>
<sequence>MTEQIEPTKDAARADAAPAPPERLFFVDNLRILLTVLVVLHHVAVTYGNIGFWFYAEPAQDPSGTALDVLVIVNQAFFMGFFFMISAYFVPGSHDRRGTRAFVRERLIRLGIPLLLFLLLLRPLLMMGVYPMVQEMAAAEGAEMPFWLFYIVTWNPGPLWFVEVLLVFSFGYVLVRRFRRNRSTTPATAAPSPRPERLPGPWSVVGFVAGLALFTYVWRIVAPAQYWPVVGLPSAQYLPQYVTLFVVGLIAFRQDWFRRVPRSAGWAGFAVAAVALAGYLGLLSLLGDAATQPASWQTLVRITVEGAFTTGVILGLVVLFREYFNRQGRLARFLTENAFAVFVFHPLVLVGLGYAFGGWQAIAVAKFAVVGLLALPLCWALGALVRSLPYAKRVF</sequence>
<dbReference type="RefSeq" id="WP_285761298.1">
    <property type="nucleotide sequence ID" value="NZ_BSQG01000009.1"/>
</dbReference>
<dbReference type="InterPro" id="IPR002656">
    <property type="entry name" value="Acyl_transf_3_dom"/>
</dbReference>
<dbReference type="PANTHER" id="PTHR36927:SF4">
    <property type="entry name" value="BLR5718 PROTEIN"/>
    <property type="match status" value="1"/>
</dbReference>
<evidence type="ECO:0000313" key="3">
    <source>
        <dbReference type="EMBL" id="GLU49753.1"/>
    </source>
</evidence>
<evidence type="ECO:0000259" key="2">
    <source>
        <dbReference type="Pfam" id="PF01757"/>
    </source>
</evidence>
<gene>
    <name evidence="3" type="ORF">Nans01_41040</name>
</gene>
<evidence type="ECO:0000313" key="4">
    <source>
        <dbReference type="Proteomes" id="UP001165092"/>
    </source>
</evidence>